<evidence type="ECO:0000256" key="1">
    <source>
        <dbReference type="SAM" id="MobiDB-lite"/>
    </source>
</evidence>
<dbReference type="GeneID" id="34602288"/>
<comment type="caution">
    <text evidence="2">The sequence shown here is derived from an EMBL/GenBank/DDBJ whole genome shotgun (WGS) entry which is preliminary data.</text>
</comment>
<dbReference type="AlphaFoldDB" id="A0A177F486"/>
<feature type="compositionally biased region" description="Basic and acidic residues" evidence="1">
    <location>
        <begin position="71"/>
        <end position="80"/>
    </location>
</feature>
<feature type="region of interest" description="Disordered" evidence="1">
    <location>
        <begin position="1"/>
        <end position="119"/>
    </location>
</feature>
<dbReference type="RefSeq" id="XP_022510578.1">
    <property type="nucleotide sequence ID" value="XM_022657089.1"/>
</dbReference>
<name>A0A177F486_9EURO</name>
<dbReference type="EMBL" id="LVKK01000053">
    <property type="protein sequence ID" value="OAG38626.1"/>
    <property type="molecule type" value="Genomic_DNA"/>
</dbReference>
<proteinExistence type="predicted"/>
<evidence type="ECO:0000313" key="3">
    <source>
        <dbReference type="Proteomes" id="UP000077002"/>
    </source>
</evidence>
<reference evidence="2 3" key="1">
    <citation type="submission" date="2016-03" db="EMBL/GenBank/DDBJ databases">
        <title>Draft genome sequence of the Fonsecaea monophora CBS 269.37.</title>
        <authorList>
            <person name="Bombassaro A."/>
            <person name="Vinicius W.A."/>
            <person name="De Hoog S."/>
            <person name="Sun J."/>
            <person name="Souza E.M."/>
            <person name="Raittz R.T."/>
            <person name="Costa F."/>
            <person name="Leao A.C."/>
            <person name="Tadra-Sfeir M.Z."/>
            <person name="Baura V."/>
            <person name="Balsanelli E."/>
            <person name="Pedrosa F.O."/>
            <person name="Moreno L.F."/>
            <person name="Steffens M.B."/>
            <person name="Xi L."/>
            <person name="Bocca A.L."/>
            <person name="Felipe M.S."/>
            <person name="Teixeira M."/>
            <person name="Telles Filho F.Q."/>
            <person name="Azevedo C.M."/>
            <person name="Gomes R."/>
            <person name="Vicente V.A."/>
        </authorList>
    </citation>
    <scope>NUCLEOTIDE SEQUENCE [LARGE SCALE GENOMIC DNA]</scope>
    <source>
        <strain evidence="2 3">CBS 269.37</strain>
    </source>
</reference>
<sequence>MNRYRTLPGLGPQKATASTERPYASRPSRTQQLLNPKLAPKLASDAPNNLLNSKGVADQQLAEAQASRAKLVQEPEDRGRSPTPDSSDSVSTISTNKSHSRSRSRSRERGDDYFTASPPSLDRLGLRGESLAHIAKADAIAPSVPLTEVDLVLCVEVAIAAGLAVQAWTRARSPSRDGLSSMKTMMLQHSGAMRVTAMTLMIRDCLSETSGVAERSEAI</sequence>
<accession>A0A177F486</accession>
<evidence type="ECO:0000313" key="2">
    <source>
        <dbReference type="EMBL" id="OAG38626.1"/>
    </source>
</evidence>
<organism evidence="2 3">
    <name type="scientific">Fonsecaea monophora</name>
    <dbReference type="NCBI Taxonomy" id="254056"/>
    <lineage>
        <taxon>Eukaryota</taxon>
        <taxon>Fungi</taxon>
        <taxon>Dikarya</taxon>
        <taxon>Ascomycota</taxon>
        <taxon>Pezizomycotina</taxon>
        <taxon>Eurotiomycetes</taxon>
        <taxon>Chaetothyriomycetidae</taxon>
        <taxon>Chaetothyriales</taxon>
        <taxon>Herpotrichiellaceae</taxon>
        <taxon>Fonsecaea</taxon>
    </lineage>
</organism>
<keyword evidence="3" id="KW-1185">Reference proteome</keyword>
<dbReference type="Proteomes" id="UP000077002">
    <property type="component" value="Unassembled WGS sequence"/>
</dbReference>
<dbReference type="OrthoDB" id="4121213at2759"/>
<protein>
    <submittedName>
        <fullName evidence="2">Uncharacterized protein</fullName>
    </submittedName>
</protein>
<gene>
    <name evidence="2" type="ORF">AYO21_07132</name>
</gene>
<feature type="compositionally biased region" description="Low complexity" evidence="1">
    <location>
        <begin position="81"/>
        <end position="95"/>
    </location>
</feature>